<dbReference type="EMBL" id="LANI01000003">
    <property type="protein sequence ID" value="KKJ77851.1"/>
    <property type="molecule type" value="Genomic_DNA"/>
</dbReference>
<dbReference type="InterPro" id="IPR051321">
    <property type="entry name" value="PHA/PHB_synthase"/>
</dbReference>
<dbReference type="PANTHER" id="PTHR36837:SF2">
    <property type="entry name" value="POLY(3-HYDROXYALKANOATE) POLYMERASE SUBUNIT PHAC"/>
    <property type="match status" value="1"/>
</dbReference>
<dbReference type="AlphaFoldDB" id="A0A0M2R876"/>
<dbReference type="InterPro" id="IPR010941">
    <property type="entry name" value="PhaC_N"/>
</dbReference>
<reference evidence="3 4" key="1">
    <citation type="submission" date="2015-03" db="EMBL/GenBank/DDBJ databases">
        <title>Genome sequence of Kiloniella sp. P1-1, isolated from the gut microflora of Pacific white shrimp, Penaeus vannamei.</title>
        <authorList>
            <person name="Shao Z."/>
            <person name="Wang L."/>
            <person name="Li X."/>
        </authorList>
    </citation>
    <scope>NUCLEOTIDE SEQUENCE [LARGE SCALE GENOMIC DNA]</scope>
    <source>
        <strain evidence="3 4">P1-1</strain>
    </source>
</reference>
<dbReference type="PATRIC" id="fig|1549748.8.peg.2557"/>
<name>A0A0M2R876_9PROT</name>
<dbReference type="PANTHER" id="PTHR36837">
    <property type="entry name" value="POLY(3-HYDROXYALKANOATE) POLYMERASE SUBUNIT PHAC"/>
    <property type="match status" value="1"/>
</dbReference>
<sequence>MMKAQIASKISGEDPLQFHQAIDRAIARRFSLYQEGIKKYQDADFINIRNHTPVVWSQGSASLLDYSEGRGGYPLFVIPSLVNRYYILDLMQEKSFLRWLVGEGWAPYVVDWGRPDVAEHDFGLEDYIVRYLQAALQEVAEQSGQKPIVIGYCMGGTLATALTVLNQPKIRSLVLIASPWDFHEGKDERAIQQGEWLQCLLPLVQSIGHLPSEIMQGLFASLDPTLSLRKFSNFRSFGENTEQAKTFISLEDWLNDGVPLTQKVARECLQGWYGENLTEKGLWSIAGETITLDKVQLPTLSVVSDNDRIVPKASSLAGAEALANNAIIHTSLGHIGMMVSRGAQSKSWIPMSDWMKQITA</sequence>
<evidence type="ECO:0008006" key="5">
    <source>
        <dbReference type="Google" id="ProtNLM"/>
    </source>
</evidence>
<protein>
    <recommendedName>
        <fullName evidence="5">Poly-beta-hydroxybutyrate polymerase</fullName>
    </recommendedName>
</protein>
<dbReference type="Gene3D" id="3.40.50.1820">
    <property type="entry name" value="alpha/beta hydrolase"/>
    <property type="match status" value="1"/>
</dbReference>
<dbReference type="Pfam" id="PF07167">
    <property type="entry name" value="PhaC_N"/>
    <property type="match status" value="1"/>
</dbReference>
<evidence type="ECO:0000259" key="1">
    <source>
        <dbReference type="Pfam" id="PF00561"/>
    </source>
</evidence>
<dbReference type="GO" id="GO:0042619">
    <property type="term" value="P:poly-hydroxybutyrate biosynthetic process"/>
    <property type="evidence" value="ECO:0007669"/>
    <property type="project" value="InterPro"/>
</dbReference>
<dbReference type="Proteomes" id="UP000034491">
    <property type="component" value="Unassembled WGS sequence"/>
</dbReference>
<dbReference type="STRING" id="1549748.WH95_05345"/>
<dbReference type="InterPro" id="IPR029058">
    <property type="entry name" value="AB_hydrolase_fold"/>
</dbReference>
<evidence type="ECO:0000259" key="2">
    <source>
        <dbReference type="Pfam" id="PF07167"/>
    </source>
</evidence>
<proteinExistence type="predicted"/>
<accession>A0A0M2R876</accession>
<dbReference type="SUPFAM" id="SSF53474">
    <property type="entry name" value="alpha/beta-Hydrolases"/>
    <property type="match status" value="1"/>
</dbReference>
<evidence type="ECO:0000313" key="4">
    <source>
        <dbReference type="Proteomes" id="UP000034491"/>
    </source>
</evidence>
<feature type="domain" description="AB hydrolase-1" evidence="1">
    <location>
        <begin position="125"/>
        <end position="323"/>
    </location>
</feature>
<dbReference type="InterPro" id="IPR000073">
    <property type="entry name" value="AB_hydrolase_1"/>
</dbReference>
<dbReference type="Pfam" id="PF00561">
    <property type="entry name" value="Abhydrolase_1"/>
    <property type="match status" value="1"/>
</dbReference>
<feature type="domain" description="Poly-beta-hydroxybutyrate polymerase N-terminal" evidence="2">
    <location>
        <begin position="72"/>
        <end position="100"/>
    </location>
</feature>
<evidence type="ECO:0000313" key="3">
    <source>
        <dbReference type="EMBL" id="KKJ77851.1"/>
    </source>
</evidence>
<organism evidence="3 4">
    <name type="scientific">Kiloniella litopenaei</name>
    <dbReference type="NCBI Taxonomy" id="1549748"/>
    <lineage>
        <taxon>Bacteria</taxon>
        <taxon>Pseudomonadati</taxon>
        <taxon>Pseudomonadota</taxon>
        <taxon>Alphaproteobacteria</taxon>
        <taxon>Rhodospirillales</taxon>
        <taxon>Kiloniellaceae</taxon>
        <taxon>Kiloniella</taxon>
    </lineage>
</organism>
<gene>
    <name evidence="3" type="ORF">WH95_05345</name>
</gene>
<keyword evidence="4" id="KW-1185">Reference proteome</keyword>
<dbReference type="OrthoDB" id="9767934at2"/>
<comment type="caution">
    <text evidence="3">The sequence shown here is derived from an EMBL/GenBank/DDBJ whole genome shotgun (WGS) entry which is preliminary data.</text>
</comment>